<dbReference type="InterPro" id="IPR050563">
    <property type="entry name" value="4-hydroxybenzoyl-CoA_TE"/>
</dbReference>
<dbReference type="InterPro" id="IPR029069">
    <property type="entry name" value="HotDog_dom_sf"/>
</dbReference>
<dbReference type="SUPFAM" id="SSF54637">
    <property type="entry name" value="Thioesterase/thiol ester dehydrase-isomerase"/>
    <property type="match status" value="1"/>
</dbReference>
<dbReference type="CDD" id="cd00586">
    <property type="entry name" value="4HBT"/>
    <property type="match status" value="1"/>
</dbReference>
<evidence type="ECO:0000313" key="2">
    <source>
        <dbReference type="Proteomes" id="UP000192333"/>
    </source>
</evidence>
<dbReference type="EMBL" id="LT838813">
    <property type="protein sequence ID" value="SMD41606.1"/>
    <property type="molecule type" value="Genomic_DNA"/>
</dbReference>
<name>A0A1W2GZF2_9BACT</name>
<dbReference type="OrthoDB" id="9791529at2"/>
<dbReference type="Proteomes" id="UP000192333">
    <property type="component" value="Chromosome I"/>
</dbReference>
<dbReference type="RefSeq" id="WP_084118476.1">
    <property type="nucleotide sequence ID" value="NZ_LT838813.1"/>
</dbReference>
<gene>
    <name evidence="1" type="ORF">SAMN00777080_0131</name>
</gene>
<dbReference type="Pfam" id="PF13279">
    <property type="entry name" value="4HBT_2"/>
    <property type="match status" value="1"/>
</dbReference>
<keyword evidence="2" id="KW-1185">Reference proteome</keyword>
<sequence length="143" mass="16360">MKKFSIEDVLSSFHFSVPVQVRFSDIDSYMHVNNGIFFNYLEHARASYLFQFCGWDILKIGTVVANIQIDYRLPVHLMDKPAVYVRCIKIGNTSFVLEQVVMGETEKGEMRVFAESTTTMVSVNMETMSPVPVPAEYAAKMMR</sequence>
<organism evidence="1 2">
    <name type="scientific">Aquiflexum balticum DSM 16537</name>
    <dbReference type="NCBI Taxonomy" id="758820"/>
    <lineage>
        <taxon>Bacteria</taxon>
        <taxon>Pseudomonadati</taxon>
        <taxon>Bacteroidota</taxon>
        <taxon>Cytophagia</taxon>
        <taxon>Cytophagales</taxon>
        <taxon>Cyclobacteriaceae</taxon>
        <taxon>Aquiflexum</taxon>
    </lineage>
</organism>
<proteinExistence type="predicted"/>
<dbReference type="AlphaFoldDB" id="A0A1W2GZF2"/>
<reference evidence="2" key="1">
    <citation type="submission" date="2017-04" db="EMBL/GenBank/DDBJ databases">
        <authorList>
            <person name="Varghese N."/>
            <person name="Submissions S."/>
        </authorList>
    </citation>
    <scope>NUCLEOTIDE SEQUENCE [LARGE SCALE GENOMIC DNA]</scope>
    <source>
        <strain evidence="2">DSM 16537</strain>
    </source>
</reference>
<evidence type="ECO:0000313" key="1">
    <source>
        <dbReference type="EMBL" id="SMD41606.1"/>
    </source>
</evidence>
<dbReference type="STRING" id="758820.SAMN00777080_0131"/>
<dbReference type="GO" id="GO:0047617">
    <property type="term" value="F:fatty acyl-CoA hydrolase activity"/>
    <property type="evidence" value="ECO:0007669"/>
    <property type="project" value="TreeGrafter"/>
</dbReference>
<keyword evidence="1" id="KW-0378">Hydrolase</keyword>
<dbReference type="PANTHER" id="PTHR31793">
    <property type="entry name" value="4-HYDROXYBENZOYL-COA THIOESTERASE FAMILY MEMBER"/>
    <property type="match status" value="1"/>
</dbReference>
<dbReference type="Gene3D" id="3.10.129.10">
    <property type="entry name" value="Hotdog Thioesterase"/>
    <property type="match status" value="1"/>
</dbReference>
<accession>A0A1W2GZF2</accession>
<dbReference type="PANTHER" id="PTHR31793:SF24">
    <property type="entry name" value="LONG-CHAIN ACYL-COA THIOESTERASE FADM"/>
    <property type="match status" value="1"/>
</dbReference>
<protein>
    <submittedName>
        <fullName evidence="1">Acyl-CoA thioester hydrolase</fullName>
    </submittedName>
</protein>